<dbReference type="Proteomes" id="UP000829196">
    <property type="component" value="Unassembled WGS sequence"/>
</dbReference>
<dbReference type="SUPFAM" id="SSF56219">
    <property type="entry name" value="DNase I-like"/>
    <property type="match status" value="1"/>
</dbReference>
<dbReference type="InterPro" id="IPR036691">
    <property type="entry name" value="Endo/exonu/phosph_ase_sf"/>
</dbReference>
<name>A0A8T3A3U6_DENNO</name>
<comment type="caution">
    <text evidence="1">The sequence shown here is derived from an EMBL/GenBank/DDBJ whole genome shotgun (WGS) entry which is preliminary data.</text>
</comment>
<accession>A0A8T3A3U6</accession>
<dbReference type="PANTHER" id="PTHR33710">
    <property type="entry name" value="BNAC02G09200D PROTEIN"/>
    <property type="match status" value="1"/>
</dbReference>
<protein>
    <recommendedName>
        <fullName evidence="3">Endonuclease/exonuclease/phosphatase domain-containing protein</fullName>
    </recommendedName>
</protein>
<evidence type="ECO:0008006" key="3">
    <source>
        <dbReference type="Google" id="ProtNLM"/>
    </source>
</evidence>
<dbReference type="SMR" id="A0A8T3A3U6"/>
<keyword evidence="2" id="KW-1185">Reference proteome</keyword>
<proteinExistence type="predicted"/>
<dbReference type="PANTHER" id="PTHR33710:SF79">
    <property type="entry name" value="OS06G0205337 PROTEIN"/>
    <property type="match status" value="1"/>
</dbReference>
<gene>
    <name evidence="1" type="ORF">KFK09_028638</name>
</gene>
<dbReference type="EMBL" id="JAGYWB010000019">
    <property type="protein sequence ID" value="KAI0488799.1"/>
    <property type="molecule type" value="Genomic_DNA"/>
</dbReference>
<dbReference type="AlphaFoldDB" id="A0A8T3A3U6"/>
<dbReference type="OrthoDB" id="685351at2759"/>
<sequence>MICGWIIYVPSMSFYLSVARGSNSAEERSILWHQLYNNAPSPGLPWIMIGDFNCCIYQNEKVGGCALHFSRLGDFNSFIFDNHLYDLSSTGLFYTWFNQQTENPIHIKLDRVLVNKV</sequence>
<organism evidence="1 2">
    <name type="scientific">Dendrobium nobile</name>
    <name type="common">Orchid</name>
    <dbReference type="NCBI Taxonomy" id="94219"/>
    <lineage>
        <taxon>Eukaryota</taxon>
        <taxon>Viridiplantae</taxon>
        <taxon>Streptophyta</taxon>
        <taxon>Embryophyta</taxon>
        <taxon>Tracheophyta</taxon>
        <taxon>Spermatophyta</taxon>
        <taxon>Magnoliopsida</taxon>
        <taxon>Liliopsida</taxon>
        <taxon>Asparagales</taxon>
        <taxon>Orchidaceae</taxon>
        <taxon>Epidendroideae</taxon>
        <taxon>Malaxideae</taxon>
        <taxon>Dendrobiinae</taxon>
        <taxon>Dendrobium</taxon>
    </lineage>
</organism>
<evidence type="ECO:0000313" key="2">
    <source>
        <dbReference type="Proteomes" id="UP000829196"/>
    </source>
</evidence>
<dbReference type="Gene3D" id="3.60.10.10">
    <property type="entry name" value="Endonuclease/exonuclease/phosphatase"/>
    <property type="match status" value="1"/>
</dbReference>
<evidence type="ECO:0000313" key="1">
    <source>
        <dbReference type="EMBL" id="KAI0488799.1"/>
    </source>
</evidence>
<reference evidence="1" key="1">
    <citation type="journal article" date="2022" name="Front. Genet.">
        <title>Chromosome-Scale Assembly of the Dendrobium nobile Genome Provides Insights Into the Molecular Mechanism of the Biosynthesis of the Medicinal Active Ingredient of Dendrobium.</title>
        <authorList>
            <person name="Xu Q."/>
            <person name="Niu S.-C."/>
            <person name="Li K.-L."/>
            <person name="Zheng P.-J."/>
            <person name="Zhang X.-J."/>
            <person name="Jia Y."/>
            <person name="Liu Y."/>
            <person name="Niu Y.-X."/>
            <person name="Yu L.-H."/>
            <person name="Chen D.-F."/>
            <person name="Zhang G.-Q."/>
        </authorList>
    </citation>
    <scope>NUCLEOTIDE SEQUENCE</scope>
    <source>
        <tissue evidence="1">Leaf</tissue>
    </source>
</reference>